<comment type="caution">
    <text evidence="2">The sequence shown here is derived from an EMBL/GenBank/DDBJ whole genome shotgun (WGS) entry which is preliminary data.</text>
</comment>
<protein>
    <submittedName>
        <fullName evidence="2">Uncharacterized protein</fullName>
    </submittedName>
</protein>
<sequence>MGVQPMRIRTRDYGDENEEEETDEQPAQEDEYTDAGEGYAIPEKIFFHAGSYETVMDNGTNQYFRSMAQLHAGIIYSNNLQIATVDMLQNIGGGGGGTGSTQPKSCIFDTQNDLDEWMQITDNVDILNVGDKMYISNEAYFYWWDGESLQQIQLGGSDDGETGSISIGDIVGSGNAVSSLSMNGNEIIPNRNNTFVDLSSEQTITGAKTFSSSVTTTSFAISGDNGTDQYVLLADGSTKSISDFASSNEDSGGSESEDYLPITGGTITGNITVNGNITANKYIMSGATSSDILMGTIPKKDGQMGVIGEETAYAGGDHIHPMNTSTVKPLMNSSDGSAGSAATYARSNHVHPIDSNLLLNTVQSIQGSGNAITDIT</sequence>
<accession>A0A5J4U9C9</accession>
<organism evidence="2 3">
    <name type="scientific">Streblomastix strix</name>
    <dbReference type="NCBI Taxonomy" id="222440"/>
    <lineage>
        <taxon>Eukaryota</taxon>
        <taxon>Metamonada</taxon>
        <taxon>Preaxostyla</taxon>
        <taxon>Oxymonadida</taxon>
        <taxon>Streblomastigidae</taxon>
        <taxon>Streblomastix</taxon>
    </lineage>
</organism>
<dbReference type="EMBL" id="SNRW01018990">
    <property type="protein sequence ID" value="KAA6366810.1"/>
    <property type="molecule type" value="Genomic_DNA"/>
</dbReference>
<reference evidence="2 3" key="1">
    <citation type="submission" date="2019-03" db="EMBL/GenBank/DDBJ databases">
        <title>Single cell metagenomics reveals metabolic interactions within the superorganism composed of flagellate Streblomastix strix and complex community of Bacteroidetes bacteria on its surface.</title>
        <authorList>
            <person name="Treitli S.C."/>
            <person name="Kolisko M."/>
            <person name="Husnik F."/>
            <person name="Keeling P."/>
            <person name="Hampl V."/>
        </authorList>
    </citation>
    <scope>NUCLEOTIDE SEQUENCE [LARGE SCALE GENOMIC DNA]</scope>
    <source>
        <strain evidence="2">ST1C</strain>
    </source>
</reference>
<feature type="region of interest" description="Disordered" evidence="1">
    <location>
        <begin position="1"/>
        <end position="33"/>
    </location>
</feature>
<evidence type="ECO:0000256" key="1">
    <source>
        <dbReference type="SAM" id="MobiDB-lite"/>
    </source>
</evidence>
<dbReference type="Proteomes" id="UP000324800">
    <property type="component" value="Unassembled WGS sequence"/>
</dbReference>
<evidence type="ECO:0000313" key="2">
    <source>
        <dbReference type="EMBL" id="KAA6366810.1"/>
    </source>
</evidence>
<feature type="compositionally biased region" description="Acidic residues" evidence="1">
    <location>
        <begin position="15"/>
        <end position="33"/>
    </location>
</feature>
<name>A0A5J4U9C9_9EUKA</name>
<feature type="non-terminal residue" evidence="2">
    <location>
        <position position="376"/>
    </location>
</feature>
<gene>
    <name evidence="2" type="ORF">EZS28_037663</name>
</gene>
<proteinExistence type="predicted"/>
<evidence type="ECO:0000313" key="3">
    <source>
        <dbReference type="Proteomes" id="UP000324800"/>
    </source>
</evidence>
<dbReference type="AlphaFoldDB" id="A0A5J4U9C9"/>